<evidence type="ECO:0008006" key="14">
    <source>
        <dbReference type="Google" id="ProtNLM"/>
    </source>
</evidence>
<comment type="subcellular location">
    <subcellularLocation>
        <location evidence="1">Membrane</location>
        <topology evidence="1">Multi-pass membrane protein</topology>
    </subcellularLocation>
</comment>
<keyword evidence="3 9" id="KW-0813">Transport</keyword>
<gene>
    <name evidence="12" type="ORF">D9615_003364</name>
</gene>
<dbReference type="CDD" id="cd00333">
    <property type="entry name" value="MIP"/>
    <property type="match status" value="1"/>
</dbReference>
<evidence type="ECO:0000256" key="4">
    <source>
        <dbReference type="ARBA" id="ARBA00022692"/>
    </source>
</evidence>
<evidence type="ECO:0000256" key="11">
    <source>
        <dbReference type="SAM" id="Phobius"/>
    </source>
</evidence>
<evidence type="ECO:0000256" key="2">
    <source>
        <dbReference type="ARBA" id="ARBA00006175"/>
    </source>
</evidence>
<feature type="transmembrane region" description="Helical" evidence="11">
    <location>
        <begin position="245"/>
        <end position="265"/>
    </location>
</feature>
<dbReference type="FunFam" id="1.20.1080.10:FF:000027">
    <property type="entry name" value="MIP aquaporin"/>
    <property type="match status" value="1"/>
</dbReference>
<dbReference type="Pfam" id="PF00230">
    <property type="entry name" value="MIP"/>
    <property type="match status" value="1"/>
</dbReference>
<protein>
    <recommendedName>
        <fullName evidence="14">Aquaporin</fullName>
    </recommendedName>
</protein>
<keyword evidence="4 9" id="KW-0812">Transmembrane</keyword>
<evidence type="ECO:0000256" key="1">
    <source>
        <dbReference type="ARBA" id="ARBA00004141"/>
    </source>
</evidence>
<comment type="caution">
    <text evidence="12">The sequence shown here is derived from an EMBL/GenBank/DDBJ whole genome shotgun (WGS) entry which is preliminary data.</text>
</comment>
<dbReference type="AlphaFoldDB" id="A0A8H5HIW4"/>
<name>A0A8H5HIW4_9AGAR</name>
<evidence type="ECO:0000256" key="10">
    <source>
        <dbReference type="SAM" id="MobiDB-lite"/>
    </source>
</evidence>
<feature type="transmembrane region" description="Helical" evidence="11">
    <location>
        <begin position="277"/>
        <end position="301"/>
    </location>
</feature>
<dbReference type="Gene3D" id="1.20.1080.10">
    <property type="entry name" value="Glycerol uptake facilitator protein"/>
    <property type="match status" value="1"/>
</dbReference>
<feature type="transmembrane region" description="Helical" evidence="11">
    <location>
        <begin position="108"/>
        <end position="131"/>
    </location>
</feature>
<feature type="transmembrane region" description="Helical" evidence="11">
    <location>
        <begin position="151"/>
        <end position="180"/>
    </location>
</feature>
<dbReference type="NCBIfam" id="TIGR00861">
    <property type="entry name" value="MIP"/>
    <property type="match status" value="1"/>
</dbReference>
<dbReference type="OrthoDB" id="3222at2759"/>
<dbReference type="GO" id="GO:0015254">
    <property type="term" value="F:glycerol channel activity"/>
    <property type="evidence" value="ECO:0007669"/>
    <property type="project" value="TreeGrafter"/>
</dbReference>
<proteinExistence type="inferred from homology"/>
<dbReference type="InterPro" id="IPR050363">
    <property type="entry name" value="MIP/Aquaporin"/>
</dbReference>
<dbReference type="InterPro" id="IPR000425">
    <property type="entry name" value="MIP"/>
</dbReference>
<evidence type="ECO:0000256" key="7">
    <source>
        <dbReference type="ARBA" id="ARBA00023136"/>
    </source>
</evidence>
<sequence length="379" mass="41336">MTMGPSGPSQAGDPSASFSTVQNQPITELLPNCVYIKCDFRIHRSRRQIIPRMSPRSRSSGSSISASHNRKEQHESSHAEVPATPKLTSPEVVERNWWWKYKQFLREYVAEFTGVVLLIIFGAGANCQVVLSSNPGVSSAPKGEYLSISFGWGIGTAMGVWACAGISGGHINPAVTLALATWRGFPWKKVPGYLFAQLMGGLVGAALVYANYFHAIDIFEGGRGVRTLKTAGLFSTYALDYMTNVSAFFSEFLATAVLMLVILATTDRFNLPVPNGLLPVMLFLLILGLGAAMGMETAYALNPARDLGPRLLTSMVGYGKAVYTYRHQYWIWCPILAPTLGAQFGAMFYEIFLFNGEEGVCNRPGRATKKSMESQAEGV</sequence>
<feature type="compositionally biased region" description="Basic and acidic residues" evidence="10">
    <location>
        <begin position="69"/>
        <end position="78"/>
    </location>
</feature>
<evidence type="ECO:0000313" key="12">
    <source>
        <dbReference type="EMBL" id="KAF5384163.1"/>
    </source>
</evidence>
<dbReference type="InterPro" id="IPR022357">
    <property type="entry name" value="MIP_CS"/>
</dbReference>
<dbReference type="InterPro" id="IPR023271">
    <property type="entry name" value="Aquaporin-like"/>
</dbReference>
<dbReference type="PANTHER" id="PTHR43829:SF9">
    <property type="entry name" value="AQUAPORIN-9"/>
    <property type="match status" value="1"/>
</dbReference>
<keyword evidence="13" id="KW-1185">Reference proteome</keyword>
<organism evidence="12 13">
    <name type="scientific">Tricholomella constricta</name>
    <dbReference type="NCBI Taxonomy" id="117010"/>
    <lineage>
        <taxon>Eukaryota</taxon>
        <taxon>Fungi</taxon>
        <taxon>Dikarya</taxon>
        <taxon>Basidiomycota</taxon>
        <taxon>Agaricomycotina</taxon>
        <taxon>Agaricomycetes</taxon>
        <taxon>Agaricomycetidae</taxon>
        <taxon>Agaricales</taxon>
        <taxon>Tricholomatineae</taxon>
        <taxon>Lyophyllaceae</taxon>
        <taxon>Tricholomella</taxon>
    </lineage>
</organism>
<dbReference type="SUPFAM" id="SSF81338">
    <property type="entry name" value="Aquaporin-like"/>
    <property type="match status" value="1"/>
</dbReference>
<dbReference type="PRINTS" id="PR00783">
    <property type="entry name" value="MINTRINSICP"/>
</dbReference>
<dbReference type="GO" id="GO:0005886">
    <property type="term" value="C:plasma membrane"/>
    <property type="evidence" value="ECO:0007669"/>
    <property type="project" value="TreeGrafter"/>
</dbReference>
<keyword evidence="5" id="KW-0677">Repeat</keyword>
<evidence type="ECO:0000256" key="9">
    <source>
        <dbReference type="RuleBase" id="RU000477"/>
    </source>
</evidence>
<feature type="compositionally biased region" description="Low complexity" evidence="10">
    <location>
        <begin position="50"/>
        <end position="67"/>
    </location>
</feature>
<feature type="transmembrane region" description="Helical" evidence="11">
    <location>
        <begin position="192"/>
        <end position="212"/>
    </location>
</feature>
<comment type="catalytic activity">
    <reaction evidence="8">
        <text>H2O(in) = H2O(out)</text>
        <dbReference type="Rhea" id="RHEA:29667"/>
        <dbReference type="ChEBI" id="CHEBI:15377"/>
    </reaction>
</comment>
<keyword evidence="6 11" id="KW-1133">Transmembrane helix</keyword>
<feature type="transmembrane region" description="Helical" evidence="11">
    <location>
        <begin position="329"/>
        <end position="349"/>
    </location>
</feature>
<evidence type="ECO:0000256" key="5">
    <source>
        <dbReference type="ARBA" id="ARBA00022737"/>
    </source>
</evidence>
<accession>A0A8H5HIW4</accession>
<dbReference type="GO" id="GO:0015250">
    <property type="term" value="F:water channel activity"/>
    <property type="evidence" value="ECO:0007669"/>
    <property type="project" value="TreeGrafter"/>
</dbReference>
<feature type="region of interest" description="Disordered" evidence="10">
    <location>
        <begin position="49"/>
        <end position="85"/>
    </location>
</feature>
<dbReference type="Proteomes" id="UP000565441">
    <property type="component" value="Unassembled WGS sequence"/>
</dbReference>
<evidence type="ECO:0000256" key="3">
    <source>
        <dbReference type="ARBA" id="ARBA00022448"/>
    </source>
</evidence>
<dbReference type="PROSITE" id="PS00221">
    <property type="entry name" value="MIP"/>
    <property type="match status" value="1"/>
</dbReference>
<evidence type="ECO:0000313" key="13">
    <source>
        <dbReference type="Proteomes" id="UP000565441"/>
    </source>
</evidence>
<reference evidence="12 13" key="1">
    <citation type="journal article" date="2020" name="ISME J.">
        <title>Uncovering the hidden diversity of litter-decomposition mechanisms in mushroom-forming fungi.</title>
        <authorList>
            <person name="Floudas D."/>
            <person name="Bentzer J."/>
            <person name="Ahren D."/>
            <person name="Johansson T."/>
            <person name="Persson P."/>
            <person name="Tunlid A."/>
        </authorList>
    </citation>
    <scope>NUCLEOTIDE SEQUENCE [LARGE SCALE GENOMIC DNA]</scope>
    <source>
        <strain evidence="12 13">CBS 661.87</strain>
    </source>
</reference>
<keyword evidence="7 11" id="KW-0472">Membrane</keyword>
<evidence type="ECO:0000256" key="8">
    <source>
        <dbReference type="ARBA" id="ARBA00034651"/>
    </source>
</evidence>
<comment type="similarity">
    <text evidence="2 9">Belongs to the MIP/aquaporin (TC 1.A.8) family.</text>
</comment>
<dbReference type="EMBL" id="JAACJP010000005">
    <property type="protein sequence ID" value="KAF5384163.1"/>
    <property type="molecule type" value="Genomic_DNA"/>
</dbReference>
<dbReference type="PANTHER" id="PTHR43829">
    <property type="entry name" value="AQUAPORIN OR AQUAGLYCEROPORIN RELATED"/>
    <property type="match status" value="1"/>
</dbReference>
<evidence type="ECO:0000256" key="6">
    <source>
        <dbReference type="ARBA" id="ARBA00022989"/>
    </source>
</evidence>